<keyword evidence="1" id="KW-1133">Transmembrane helix</keyword>
<gene>
    <name evidence="2" type="ORF">CTM62_00340</name>
</gene>
<keyword evidence="1" id="KW-0812">Transmembrane</keyword>
<feature type="transmembrane region" description="Helical" evidence="1">
    <location>
        <begin position="20"/>
        <end position="43"/>
    </location>
</feature>
<dbReference type="EMBL" id="CP024723">
    <property type="protein sequence ID" value="ATV25326.1"/>
    <property type="molecule type" value="Genomic_DNA"/>
</dbReference>
<evidence type="ECO:0000313" key="3">
    <source>
        <dbReference type="Proteomes" id="UP000229630"/>
    </source>
</evidence>
<evidence type="ECO:0000256" key="1">
    <source>
        <dbReference type="SAM" id="Phobius"/>
    </source>
</evidence>
<dbReference type="Proteomes" id="UP000229630">
    <property type="component" value="Chromosome 1"/>
</dbReference>
<accession>A0A2D3L460</accession>
<sequence length="73" mass="8493">MIFFIFLTIESVQAFKRFFIILLLFLVQCKGMILYESFVGILLEAKKFLLSLHTIKGTNSIRIVYTVECLTIL</sequence>
<keyword evidence="1" id="KW-0472">Membrane</keyword>
<proteinExistence type="predicted"/>
<name>A0A2D3L460_PREIN</name>
<dbReference type="AlphaFoldDB" id="A0A2D3L460"/>
<organism evidence="2 3">
    <name type="scientific">Prevotella intermedia</name>
    <dbReference type="NCBI Taxonomy" id="28131"/>
    <lineage>
        <taxon>Bacteria</taxon>
        <taxon>Pseudomonadati</taxon>
        <taxon>Bacteroidota</taxon>
        <taxon>Bacteroidia</taxon>
        <taxon>Bacteroidales</taxon>
        <taxon>Prevotellaceae</taxon>
        <taxon>Prevotella</taxon>
    </lineage>
</organism>
<reference evidence="2 3" key="1">
    <citation type="submission" date="2017-11" db="EMBL/GenBank/DDBJ databases">
        <title>Genome sequencing of Prevotella intermedia KCOM 2837.</title>
        <authorList>
            <person name="Kook J.-K."/>
            <person name="Park S.-N."/>
            <person name="Lim Y.K."/>
        </authorList>
    </citation>
    <scope>NUCLEOTIDE SEQUENCE [LARGE SCALE GENOMIC DNA]</scope>
    <source>
        <strain evidence="2 3">KCOM 2837</strain>
    </source>
</reference>
<evidence type="ECO:0000313" key="2">
    <source>
        <dbReference type="EMBL" id="ATV25326.1"/>
    </source>
</evidence>
<protein>
    <submittedName>
        <fullName evidence="2">Uncharacterized protein</fullName>
    </submittedName>
</protein>